<evidence type="ECO:0000256" key="1">
    <source>
        <dbReference type="ARBA" id="ARBA00005958"/>
    </source>
</evidence>
<dbReference type="STRING" id="604354.TSIB_0908"/>
<dbReference type="HAMAP" id="MF_00342">
    <property type="entry name" value="UPF0147"/>
    <property type="match status" value="1"/>
</dbReference>
<evidence type="ECO:0000313" key="3">
    <source>
        <dbReference type="EMBL" id="ACS89966.1"/>
    </source>
</evidence>
<protein>
    <recommendedName>
        <fullName evidence="2">UPF0147 protein TSIB_0908</fullName>
    </recommendedName>
</protein>
<evidence type="ECO:0000313" key="4">
    <source>
        <dbReference type="Proteomes" id="UP000009079"/>
    </source>
</evidence>
<proteinExistence type="inferred from homology"/>
<dbReference type="SUPFAM" id="SSF158436">
    <property type="entry name" value="Ta0600-like"/>
    <property type="match status" value="1"/>
</dbReference>
<comment type="similarity">
    <text evidence="1 2">Belongs to the UPF0147 family.</text>
</comment>
<accession>C6A2X1</accession>
<name>C6A2X1_THESM</name>
<dbReference type="eggNOG" id="arCOG04308">
    <property type="taxonomic scope" value="Archaea"/>
</dbReference>
<dbReference type="AlphaFoldDB" id="C6A2X1"/>
<dbReference type="KEGG" id="tsi:TSIB_0908"/>
<dbReference type="Pfam" id="PF03685">
    <property type="entry name" value="UPF0147"/>
    <property type="match status" value="1"/>
</dbReference>
<dbReference type="NCBIfam" id="NF003319">
    <property type="entry name" value="PRK04330.1"/>
    <property type="match status" value="1"/>
</dbReference>
<reference evidence="3 4" key="1">
    <citation type="journal article" date="2009" name="Appl. Environ. Microbiol.">
        <title>Metabolic versatility and indigenous origin of the archaeon Thermococcus sibiricus, isolated from a siberian oil reservoir, as revealed by genome analysis.</title>
        <authorList>
            <person name="Mardanov A.V."/>
            <person name="Ravin N.V."/>
            <person name="Svetlitchnyi V.A."/>
            <person name="Beletsky A.V."/>
            <person name="Miroshnichenko M.L."/>
            <person name="Bonch-Osmolovskaya E.A."/>
            <person name="Skryabin K.G."/>
        </authorList>
    </citation>
    <scope>NUCLEOTIDE SEQUENCE [LARGE SCALE GENOMIC DNA]</scope>
    <source>
        <strain evidence="4">DSM 12597 / MM 739</strain>
    </source>
</reference>
<gene>
    <name evidence="3" type="ordered locus">TSIB_0908</name>
</gene>
<dbReference type="HOGENOM" id="CLU_165882_1_0_2"/>
<dbReference type="InterPro" id="IPR005354">
    <property type="entry name" value="UPF0147"/>
</dbReference>
<dbReference type="EMBL" id="CP001463">
    <property type="protein sequence ID" value="ACS89966.1"/>
    <property type="molecule type" value="Genomic_DNA"/>
</dbReference>
<dbReference type="Proteomes" id="UP000009079">
    <property type="component" value="Chromosome"/>
</dbReference>
<sequence length="91" mass="10409">MEVEKMSDVEVRIQQIIQVLKEQVVQDTIVPRNIRRAAERAIESLMDTSKDPTVRAADAIVILEEISEDPNMPMHTRTIIWEVLGALEQVK</sequence>
<keyword evidence="4" id="KW-1185">Reference proteome</keyword>
<dbReference type="Gene3D" id="1.20.1440.50">
    <property type="entry name" value="Ta0600-like"/>
    <property type="match status" value="1"/>
</dbReference>
<dbReference type="InterPro" id="IPR023130">
    <property type="entry name" value="Ta0600-like_sf"/>
</dbReference>
<organism evidence="3 4">
    <name type="scientific">Thermococcus sibiricus (strain DSM 12597 / MM 739)</name>
    <dbReference type="NCBI Taxonomy" id="604354"/>
    <lineage>
        <taxon>Archaea</taxon>
        <taxon>Methanobacteriati</taxon>
        <taxon>Methanobacteriota</taxon>
        <taxon>Thermococci</taxon>
        <taxon>Thermococcales</taxon>
        <taxon>Thermococcaceae</taxon>
        <taxon>Thermococcus</taxon>
    </lineage>
</organism>
<evidence type="ECO:0000256" key="2">
    <source>
        <dbReference type="HAMAP-Rule" id="MF_00342"/>
    </source>
</evidence>